<feature type="transmembrane region" description="Helical" evidence="1">
    <location>
        <begin position="397"/>
        <end position="415"/>
    </location>
</feature>
<keyword evidence="1" id="KW-0812">Transmembrane</keyword>
<feature type="transmembrane region" description="Helical" evidence="1">
    <location>
        <begin position="308"/>
        <end position="326"/>
    </location>
</feature>
<name>A0ABD6CCQ8_9EURY</name>
<feature type="transmembrane region" description="Helical" evidence="1">
    <location>
        <begin position="338"/>
        <end position="357"/>
    </location>
</feature>
<evidence type="ECO:0000313" key="3">
    <source>
        <dbReference type="Proteomes" id="UP001597119"/>
    </source>
</evidence>
<keyword evidence="1" id="KW-1133">Transmembrane helix</keyword>
<proteinExistence type="predicted"/>
<dbReference type="RefSeq" id="WP_247381782.1">
    <property type="nucleotide sequence ID" value="NZ_JALLGV010000012.1"/>
</dbReference>
<feature type="transmembrane region" description="Helical" evidence="1">
    <location>
        <begin position="369"/>
        <end position="390"/>
    </location>
</feature>
<comment type="caution">
    <text evidence="2">The sequence shown here is derived from an EMBL/GenBank/DDBJ whole genome shotgun (WGS) entry which is preliminary data.</text>
</comment>
<reference evidence="2 3" key="1">
    <citation type="journal article" date="2019" name="Int. J. Syst. Evol. Microbiol.">
        <title>The Global Catalogue of Microorganisms (GCM) 10K type strain sequencing project: providing services to taxonomists for standard genome sequencing and annotation.</title>
        <authorList>
            <consortium name="The Broad Institute Genomics Platform"/>
            <consortium name="The Broad Institute Genome Sequencing Center for Infectious Disease"/>
            <person name="Wu L."/>
            <person name="Ma J."/>
        </authorList>
    </citation>
    <scope>NUCLEOTIDE SEQUENCE [LARGE SCALE GENOMIC DNA]</scope>
    <source>
        <strain evidence="2 3">CGMCC 1.12125</strain>
    </source>
</reference>
<evidence type="ECO:0000256" key="1">
    <source>
        <dbReference type="SAM" id="Phobius"/>
    </source>
</evidence>
<dbReference type="EMBL" id="JBHUDJ010000008">
    <property type="protein sequence ID" value="MFD1588116.1"/>
    <property type="molecule type" value="Genomic_DNA"/>
</dbReference>
<keyword evidence="1" id="KW-0472">Membrane</keyword>
<keyword evidence="3" id="KW-1185">Reference proteome</keyword>
<gene>
    <name evidence="2" type="ORF">ACFR9U_14120</name>
</gene>
<evidence type="ECO:0000313" key="2">
    <source>
        <dbReference type="EMBL" id="MFD1588116.1"/>
    </source>
</evidence>
<dbReference type="Proteomes" id="UP001597119">
    <property type="component" value="Unassembled WGS sequence"/>
</dbReference>
<protein>
    <submittedName>
        <fullName evidence="2">Uncharacterized protein</fullName>
    </submittedName>
</protein>
<dbReference type="AlphaFoldDB" id="A0ABD6CCQ8"/>
<feature type="transmembrane region" description="Helical" evidence="1">
    <location>
        <begin position="248"/>
        <end position="271"/>
    </location>
</feature>
<sequence length="466" mass="48514">MSRTAAPLILLVTFVFLLGAAPAVLASPQPDPVCGACGSSFEEIADEEAIQLNVTQSTATITVHENGSATWVVRNRLAAANATRLADHPDRVESLGQRAAADGWGLPHVYEEGTVTFQGAHLANRTLTIRFRDPDAGTRHLGILVVDYLHSDGIRGGWLSTADRFTIVGPPGTAVVNNPQAPFEGEYSEPESKPTVENRTVTWPGATGDDRWGFYEDVYVAFSDPSTHAYHADAALALATAPIWLDNVMAFVLPAAAVYAGLLVGVSALTWRVRASAIPQDEFALGIVGLGVLGLVIAGFGALDNGPVWVAGPALIYLITGSVAAVRPACLRTLRGCLGVAAASMVGVIGLTVGYGLGDPATEKVILGALYGATFLLPVVIAPAFGLEIARDRQVHAILGGTIAFALAGMVFVPYDSRPWMLVLMLTVGGAIAAAVLSLPLAALTARVSTATESNPESTTDEATAD</sequence>
<organism evidence="2 3">
    <name type="scientific">Halorientalis brevis</name>
    <dbReference type="NCBI Taxonomy" id="1126241"/>
    <lineage>
        <taxon>Archaea</taxon>
        <taxon>Methanobacteriati</taxon>
        <taxon>Methanobacteriota</taxon>
        <taxon>Stenosarchaea group</taxon>
        <taxon>Halobacteria</taxon>
        <taxon>Halobacteriales</taxon>
        <taxon>Haloarculaceae</taxon>
        <taxon>Halorientalis</taxon>
    </lineage>
</organism>
<feature type="transmembrane region" description="Helical" evidence="1">
    <location>
        <begin position="421"/>
        <end position="444"/>
    </location>
</feature>
<accession>A0ABD6CCQ8</accession>
<feature type="transmembrane region" description="Helical" evidence="1">
    <location>
        <begin position="283"/>
        <end position="302"/>
    </location>
</feature>